<reference evidence="1" key="2">
    <citation type="journal article" date="2023" name="Commun. Biol.">
        <title>Intrasexual cuticular hydrocarbon dimorphism in a wasp sheds light on hydrocarbon biosynthesis genes in Hymenoptera.</title>
        <authorList>
            <person name="Moris V.C."/>
            <person name="Podsiadlowski L."/>
            <person name="Martin S."/>
            <person name="Oeyen J.P."/>
            <person name="Donath A."/>
            <person name="Petersen M."/>
            <person name="Wilbrandt J."/>
            <person name="Misof B."/>
            <person name="Liedtke D."/>
            <person name="Thamm M."/>
            <person name="Scheiner R."/>
            <person name="Schmitt T."/>
            <person name="Niehuis O."/>
        </authorList>
    </citation>
    <scope>NUCLEOTIDE SEQUENCE</scope>
    <source>
        <strain evidence="1">GBR_01_08_01A</strain>
    </source>
</reference>
<accession>A0AAD9VST3</accession>
<proteinExistence type="predicted"/>
<evidence type="ECO:0000313" key="1">
    <source>
        <dbReference type="EMBL" id="KAK2585454.1"/>
    </source>
</evidence>
<evidence type="ECO:0000313" key="2">
    <source>
        <dbReference type="Proteomes" id="UP001258017"/>
    </source>
</evidence>
<name>A0AAD9VST3_9HYME</name>
<reference evidence="1" key="1">
    <citation type="submission" date="2021-08" db="EMBL/GenBank/DDBJ databases">
        <authorList>
            <person name="Misof B."/>
            <person name="Oliver O."/>
            <person name="Podsiadlowski L."/>
            <person name="Donath A."/>
            <person name="Peters R."/>
            <person name="Mayer C."/>
            <person name="Rust J."/>
            <person name="Gunkel S."/>
            <person name="Lesny P."/>
            <person name="Martin S."/>
            <person name="Oeyen J.P."/>
            <person name="Petersen M."/>
            <person name="Panagiotis P."/>
            <person name="Wilbrandt J."/>
            <person name="Tanja T."/>
        </authorList>
    </citation>
    <scope>NUCLEOTIDE SEQUENCE</scope>
    <source>
        <strain evidence="1">GBR_01_08_01A</strain>
        <tissue evidence="1">Thorax + abdomen</tissue>
    </source>
</reference>
<protein>
    <submittedName>
        <fullName evidence="1">Uncharacterized protein</fullName>
    </submittedName>
</protein>
<gene>
    <name evidence="1" type="ORF">KPH14_010115</name>
</gene>
<keyword evidence="2" id="KW-1185">Reference proteome</keyword>
<dbReference type="EMBL" id="JAIFRP010000021">
    <property type="protein sequence ID" value="KAK2585454.1"/>
    <property type="molecule type" value="Genomic_DNA"/>
</dbReference>
<organism evidence="1 2">
    <name type="scientific">Odynerus spinipes</name>
    <dbReference type="NCBI Taxonomy" id="1348599"/>
    <lineage>
        <taxon>Eukaryota</taxon>
        <taxon>Metazoa</taxon>
        <taxon>Ecdysozoa</taxon>
        <taxon>Arthropoda</taxon>
        <taxon>Hexapoda</taxon>
        <taxon>Insecta</taxon>
        <taxon>Pterygota</taxon>
        <taxon>Neoptera</taxon>
        <taxon>Endopterygota</taxon>
        <taxon>Hymenoptera</taxon>
        <taxon>Apocrita</taxon>
        <taxon>Aculeata</taxon>
        <taxon>Vespoidea</taxon>
        <taxon>Vespidae</taxon>
        <taxon>Eumeninae</taxon>
        <taxon>Odynerus</taxon>
    </lineage>
</organism>
<dbReference type="Proteomes" id="UP001258017">
    <property type="component" value="Unassembled WGS sequence"/>
</dbReference>
<dbReference type="AlphaFoldDB" id="A0AAD9VST3"/>
<sequence length="136" mass="14981">MIDRAIKFRCRAGTRRLARLIVGCGIGGCSMETAGGRDRWMGPVDGSARRMGLLLGGWVRPEPERRHTASRGAVRPQLLVMSRLEPPSDGPLTPPCLRIRILTSLSAITRRRSIEDDSESSAILFIPKEISWISTA</sequence>
<comment type="caution">
    <text evidence="1">The sequence shown here is derived from an EMBL/GenBank/DDBJ whole genome shotgun (WGS) entry which is preliminary data.</text>
</comment>